<keyword evidence="2" id="KW-0802">TPR repeat</keyword>
<evidence type="ECO:0000256" key="2">
    <source>
        <dbReference type="ARBA" id="ARBA00022803"/>
    </source>
</evidence>
<dbReference type="Gene3D" id="2.70.98.10">
    <property type="match status" value="1"/>
</dbReference>
<dbReference type="InterPro" id="IPR033396">
    <property type="entry name" value="DUF5107"/>
</dbReference>
<dbReference type="InterPro" id="IPR014718">
    <property type="entry name" value="GH-type_carb-bd"/>
</dbReference>
<feature type="domain" description="DUF5107" evidence="3">
    <location>
        <begin position="49"/>
        <end position="350"/>
    </location>
</feature>
<dbReference type="Pfam" id="PF13432">
    <property type="entry name" value="TPR_16"/>
    <property type="match status" value="3"/>
</dbReference>
<sequence>MSIDQAAAAVQTAVRVWEEEVKIPTYGTGEPDKNPMFLEKRVYQGSSGRVYPHPVIDKILDHKEAKSYNMVMLENEYVRIEIMPQIGGRIYRALDKTNNYDFVYYNQVIKPALVGLAGPWISGGIEFNWPQHHRPNTFGPVEHLFTQNEDGSATVWVSEIDRMYGTKVTTGFTLYPGKAYLEISAQLYNRTPEPQTFLWWANPAVAVNDHTQSVFPPDVTAVFDHGKRDVSRFPIATGTYYKMDYSEGVDISRYKNIPVPTSYMAYKSDYNFVGGYDHGVQAGLLHVANHHVSPGKKQWTWGNGEFGQAWDRNLTDEDGPYIELMTGVFTDNQPDFTWLQPYEEKSFKQYFMPYKNIGVVKNASIDAAVNLVVDEAARTAVVLAYATSIFDGAVIELKGKKRAYIQEKYTLSPESTYKTVISLDEGDRPHDLIVTVYDATGRTLISYRPAEPSVEQVPDAAKPLPLPEELKTNEQLYLAGLHLEQYRHATFEPEAYYLEGLKRDKTDIRLNVAYGTLLLRRGQFAEAEGYFRTAVKSLTWRNPNPYDSEAYYQLGVALKLQDKPMEAFTAFYKSVWSAAWQDSGYFSLAQIATGQGAYNEAFELIEKSLIRNSRNYKARHVKTALLRKLGRLTEALSYADETLRLDIADFGASYERGLILLDLGREEEANKAYEGSARLLRGDVHNYMNLASDYVGSGLYAEAGEVLEQVIFNQGGNAYPMLHYALAYVYEQEGRSEEAASQRQAGQAAPADYCFPNSLFDLQLLTSSLTFHPSDDKAHYYLGNLFYDKKRPDEAILHWEKSAALQDRFPTVHRNLALAYFNKRNNPEAARHSLEKAFQCNPADARVFYELDQLYKKIDMSAQERLSRLNQHAELVEKRDDLYLEFVTLLNLLGRHEEALEALLSRQFHPWEGGEGKATGQYVLALVELAKRALHQRNGDAAIELLSRALQYPENLGEGKLEGAQENNIHYALGNAYKLLGQEEQASYHWAIASQGLDEPASAMYYNDQPPDMIFYQGMAWVQLSNKKEAKRRFNKLIDYAEKHLFDDVKIDYFAVSLPDFLVFEDDLNKRNRIHCLYMMGLGLLGLGRMTEAKERLGEVLSLEQNHQGARIHLEMYN</sequence>
<accession>A0A7W5AT60</accession>
<dbReference type="PANTHER" id="PTHR44943:SF8">
    <property type="entry name" value="TPR REPEAT-CONTAINING PROTEIN MJ0263"/>
    <property type="match status" value="1"/>
</dbReference>
<dbReference type="Pfam" id="PF17128">
    <property type="entry name" value="DUF5107"/>
    <property type="match status" value="1"/>
</dbReference>
<dbReference type="AlphaFoldDB" id="A0A7W5AT60"/>
<keyword evidence="1" id="KW-0677">Repeat</keyword>
<dbReference type="SUPFAM" id="SSF48452">
    <property type="entry name" value="TPR-like"/>
    <property type="match status" value="2"/>
</dbReference>
<evidence type="ECO:0000256" key="1">
    <source>
        <dbReference type="ARBA" id="ARBA00022737"/>
    </source>
</evidence>
<name>A0A7W5AT60_9BACL</name>
<dbReference type="GO" id="GO:0030246">
    <property type="term" value="F:carbohydrate binding"/>
    <property type="evidence" value="ECO:0007669"/>
    <property type="project" value="InterPro"/>
</dbReference>
<dbReference type="InterPro" id="IPR019734">
    <property type="entry name" value="TPR_rpt"/>
</dbReference>
<dbReference type="Gene3D" id="1.25.40.10">
    <property type="entry name" value="Tetratricopeptide repeat domain"/>
    <property type="match status" value="3"/>
</dbReference>
<dbReference type="EMBL" id="JACHXK010000001">
    <property type="protein sequence ID" value="MBB3108152.1"/>
    <property type="molecule type" value="Genomic_DNA"/>
</dbReference>
<protein>
    <submittedName>
        <fullName evidence="4">Tetratricopeptide (TPR) repeat protein</fullName>
    </submittedName>
</protein>
<organism evidence="4 5">
    <name type="scientific">Paenibacillus phyllosphaerae</name>
    <dbReference type="NCBI Taxonomy" id="274593"/>
    <lineage>
        <taxon>Bacteria</taxon>
        <taxon>Bacillati</taxon>
        <taxon>Bacillota</taxon>
        <taxon>Bacilli</taxon>
        <taxon>Bacillales</taxon>
        <taxon>Paenibacillaceae</taxon>
        <taxon>Paenibacillus</taxon>
    </lineage>
</organism>
<gene>
    <name evidence="4" type="ORF">FHS18_000180</name>
</gene>
<dbReference type="InterPro" id="IPR011990">
    <property type="entry name" value="TPR-like_helical_dom_sf"/>
</dbReference>
<proteinExistence type="predicted"/>
<evidence type="ECO:0000259" key="3">
    <source>
        <dbReference type="Pfam" id="PF17128"/>
    </source>
</evidence>
<dbReference type="PANTHER" id="PTHR44943">
    <property type="entry name" value="CELLULOSE SYNTHASE OPERON PROTEIN C"/>
    <property type="match status" value="1"/>
</dbReference>
<keyword evidence="5" id="KW-1185">Reference proteome</keyword>
<dbReference type="SMART" id="SM00028">
    <property type="entry name" value="TPR"/>
    <property type="match status" value="8"/>
</dbReference>
<dbReference type="Proteomes" id="UP000570361">
    <property type="component" value="Unassembled WGS sequence"/>
</dbReference>
<evidence type="ECO:0000313" key="4">
    <source>
        <dbReference type="EMBL" id="MBB3108152.1"/>
    </source>
</evidence>
<reference evidence="4 5" key="1">
    <citation type="submission" date="2020-08" db="EMBL/GenBank/DDBJ databases">
        <title>Genomic Encyclopedia of Type Strains, Phase III (KMG-III): the genomes of soil and plant-associated and newly described type strains.</title>
        <authorList>
            <person name="Whitman W."/>
        </authorList>
    </citation>
    <scope>NUCLEOTIDE SEQUENCE [LARGE SCALE GENOMIC DNA]</scope>
    <source>
        <strain evidence="4 5">CECT 5862</strain>
    </source>
</reference>
<dbReference type="RefSeq" id="WP_183595967.1">
    <property type="nucleotide sequence ID" value="NZ_JACHXK010000001.1"/>
</dbReference>
<dbReference type="InterPro" id="IPR051685">
    <property type="entry name" value="Ycf3/AcsC/BcsC/TPR_MFPF"/>
</dbReference>
<comment type="caution">
    <text evidence="4">The sequence shown here is derived from an EMBL/GenBank/DDBJ whole genome shotgun (WGS) entry which is preliminary data.</text>
</comment>
<evidence type="ECO:0000313" key="5">
    <source>
        <dbReference type="Proteomes" id="UP000570361"/>
    </source>
</evidence>